<keyword evidence="2" id="KW-1185">Reference proteome</keyword>
<dbReference type="AlphaFoldDB" id="A0A8J3NTN3"/>
<comment type="caution">
    <text evidence="1">The sequence shown here is derived from an EMBL/GenBank/DDBJ whole genome shotgun (WGS) entry which is preliminary data.</text>
</comment>
<sequence>MDVPPLDRDGKRRLAIIRHVEEVTGNVSMTCRYFIFSTRLSSNDPTLLTRMSTLGIRSHSRSTCSVTAKSDR</sequence>
<gene>
    <name evidence="1" type="ORF">Cch02nite_37940</name>
</gene>
<proteinExistence type="predicted"/>
<name>A0A8J3NTN3_9ACTN</name>
<evidence type="ECO:0000313" key="1">
    <source>
        <dbReference type="EMBL" id="GIF90350.1"/>
    </source>
</evidence>
<dbReference type="EMBL" id="BONG01000022">
    <property type="protein sequence ID" value="GIF90350.1"/>
    <property type="molecule type" value="Genomic_DNA"/>
</dbReference>
<evidence type="ECO:0000313" key="2">
    <source>
        <dbReference type="Proteomes" id="UP000619293"/>
    </source>
</evidence>
<dbReference type="Proteomes" id="UP000619293">
    <property type="component" value="Unassembled WGS sequence"/>
</dbReference>
<reference evidence="1 2" key="1">
    <citation type="submission" date="2021-01" db="EMBL/GenBank/DDBJ databases">
        <title>Whole genome shotgun sequence of Catellatospora chokoriensis NBRC 107358.</title>
        <authorList>
            <person name="Komaki H."/>
            <person name="Tamura T."/>
        </authorList>
    </citation>
    <scope>NUCLEOTIDE SEQUENCE [LARGE SCALE GENOMIC DNA]</scope>
    <source>
        <strain evidence="1 2">NBRC 107358</strain>
    </source>
</reference>
<accession>A0A8J3NTN3</accession>
<protein>
    <submittedName>
        <fullName evidence="1">Uncharacterized protein</fullName>
    </submittedName>
</protein>
<organism evidence="1 2">
    <name type="scientific">Catellatospora chokoriensis</name>
    <dbReference type="NCBI Taxonomy" id="310353"/>
    <lineage>
        <taxon>Bacteria</taxon>
        <taxon>Bacillati</taxon>
        <taxon>Actinomycetota</taxon>
        <taxon>Actinomycetes</taxon>
        <taxon>Micromonosporales</taxon>
        <taxon>Micromonosporaceae</taxon>
        <taxon>Catellatospora</taxon>
    </lineage>
</organism>
<dbReference type="RefSeq" id="WP_239120637.1">
    <property type="nucleotide sequence ID" value="NZ_BAAALB010000028.1"/>
</dbReference>